<feature type="transmembrane region" description="Helical" evidence="4">
    <location>
        <begin position="114"/>
        <end position="140"/>
    </location>
</feature>
<dbReference type="Pfam" id="PF07690">
    <property type="entry name" value="MFS_1"/>
    <property type="match status" value="1"/>
</dbReference>
<dbReference type="InterPro" id="IPR020846">
    <property type="entry name" value="MFS_dom"/>
</dbReference>
<feature type="transmembrane region" description="Helical" evidence="4">
    <location>
        <begin position="57"/>
        <end position="73"/>
    </location>
</feature>
<feature type="transmembrane region" description="Helical" evidence="4">
    <location>
        <begin position="347"/>
        <end position="365"/>
    </location>
</feature>
<proteinExistence type="predicted"/>
<evidence type="ECO:0000259" key="5">
    <source>
        <dbReference type="PROSITE" id="PS50850"/>
    </source>
</evidence>
<feature type="transmembrane region" description="Helical" evidence="4">
    <location>
        <begin position="256"/>
        <end position="276"/>
    </location>
</feature>
<protein>
    <submittedName>
        <fullName evidence="6">MFS transporter</fullName>
    </submittedName>
</protein>
<evidence type="ECO:0000313" key="6">
    <source>
        <dbReference type="EMBL" id="MCP3731388.1"/>
    </source>
</evidence>
<dbReference type="InterPro" id="IPR011701">
    <property type="entry name" value="MFS"/>
</dbReference>
<keyword evidence="1 4" id="KW-0812">Transmembrane</keyword>
<feature type="transmembrane region" description="Helical" evidence="4">
    <location>
        <begin position="79"/>
        <end position="102"/>
    </location>
</feature>
<feature type="transmembrane region" description="Helical" evidence="4">
    <location>
        <begin position="196"/>
        <end position="217"/>
    </location>
</feature>
<accession>A0A9X2HPZ1</accession>
<organism evidence="6 7">
    <name type="scientific">Sphingomonas tagetis</name>
    <dbReference type="NCBI Taxonomy" id="2949092"/>
    <lineage>
        <taxon>Bacteria</taxon>
        <taxon>Pseudomonadati</taxon>
        <taxon>Pseudomonadota</taxon>
        <taxon>Alphaproteobacteria</taxon>
        <taxon>Sphingomonadales</taxon>
        <taxon>Sphingomonadaceae</taxon>
        <taxon>Sphingomonas</taxon>
    </lineage>
</organism>
<dbReference type="PROSITE" id="PS50850">
    <property type="entry name" value="MFS"/>
    <property type="match status" value="1"/>
</dbReference>
<dbReference type="PANTHER" id="PTHR42910">
    <property type="entry name" value="TRANSPORTER SCO4007-RELATED"/>
    <property type="match status" value="1"/>
</dbReference>
<dbReference type="GO" id="GO:0022857">
    <property type="term" value="F:transmembrane transporter activity"/>
    <property type="evidence" value="ECO:0007669"/>
    <property type="project" value="InterPro"/>
</dbReference>
<dbReference type="AlphaFoldDB" id="A0A9X2HPZ1"/>
<evidence type="ECO:0000256" key="2">
    <source>
        <dbReference type="ARBA" id="ARBA00022989"/>
    </source>
</evidence>
<gene>
    <name evidence="6" type="ORF">M9978_13230</name>
</gene>
<reference evidence="6" key="1">
    <citation type="submission" date="2022-05" db="EMBL/GenBank/DDBJ databases">
        <title>Sphingomonas sp. strain MG17 Genome sequencing and assembly.</title>
        <authorList>
            <person name="Kim I."/>
        </authorList>
    </citation>
    <scope>NUCLEOTIDE SEQUENCE</scope>
    <source>
        <strain evidence="6">MG17</strain>
    </source>
</reference>
<feature type="transmembrane region" description="Helical" evidence="4">
    <location>
        <begin position="223"/>
        <end position="244"/>
    </location>
</feature>
<feature type="transmembrane region" description="Helical" evidence="4">
    <location>
        <begin position="26"/>
        <end position="45"/>
    </location>
</feature>
<dbReference type="SUPFAM" id="SSF103473">
    <property type="entry name" value="MFS general substrate transporter"/>
    <property type="match status" value="1"/>
</dbReference>
<dbReference type="Proteomes" id="UP001139451">
    <property type="component" value="Unassembled WGS sequence"/>
</dbReference>
<evidence type="ECO:0000313" key="7">
    <source>
        <dbReference type="Proteomes" id="UP001139451"/>
    </source>
</evidence>
<evidence type="ECO:0000256" key="3">
    <source>
        <dbReference type="ARBA" id="ARBA00023136"/>
    </source>
</evidence>
<feature type="transmembrane region" description="Helical" evidence="4">
    <location>
        <begin position="282"/>
        <end position="307"/>
    </location>
</feature>
<keyword evidence="7" id="KW-1185">Reference proteome</keyword>
<name>A0A9X2HPZ1_9SPHN</name>
<feature type="transmembrane region" description="Helical" evidence="4">
    <location>
        <begin position="146"/>
        <end position="164"/>
    </location>
</feature>
<feature type="domain" description="Major facilitator superfamily (MFS) profile" evidence="5">
    <location>
        <begin position="1"/>
        <end position="370"/>
    </location>
</feature>
<evidence type="ECO:0000256" key="4">
    <source>
        <dbReference type="SAM" id="Phobius"/>
    </source>
</evidence>
<dbReference type="InterPro" id="IPR036259">
    <property type="entry name" value="MFS_trans_sf"/>
</dbReference>
<dbReference type="PANTHER" id="PTHR42910:SF1">
    <property type="entry name" value="MAJOR FACILITATOR SUPERFAMILY (MFS) PROFILE DOMAIN-CONTAINING PROTEIN"/>
    <property type="match status" value="1"/>
</dbReference>
<keyword evidence="3 4" id="KW-0472">Membrane</keyword>
<keyword evidence="2 4" id="KW-1133">Transmembrane helix</keyword>
<evidence type="ECO:0000256" key="1">
    <source>
        <dbReference type="ARBA" id="ARBA00022692"/>
    </source>
</evidence>
<comment type="caution">
    <text evidence="6">The sequence shown here is derived from an EMBL/GenBank/DDBJ whole genome shotgun (WGS) entry which is preliminary data.</text>
</comment>
<dbReference type="EMBL" id="JAMLDX010000009">
    <property type="protein sequence ID" value="MCP3731388.1"/>
    <property type="molecule type" value="Genomic_DNA"/>
</dbReference>
<dbReference type="RefSeq" id="WP_254293951.1">
    <property type="nucleotide sequence ID" value="NZ_JAMLDX010000009.1"/>
</dbReference>
<dbReference type="CDD" id="cd17324">
    <property type="entry name" value="MFS_NepI_like"/>
    <property type="match status" value="1"/>
</dbReference>
<sequence>MFAANLYYAQPLLTTIAAELGLAPEFAGSIVSASQLGYGVGLFLLVPLSDMLENKRLVLVCGGLALVGILGLATARSAPAFLCCAAFTGIFSSGAQILIPYLSHLVPPARRGRIISSVMAGILTSVMLARPFALFVAAAFGWRTVYWLSATATVLLGIGLWRMMPQRKPRGRIPYRRTLSTMFVLFAFETQVRRRAIYQAVLFGTFTMFWAVIPILLADHFGYSKAAIGLFALVGVGGALAAPMAGRIADRGSTRLGMMSASLLVAIAFLVSIWSIQFALPIALVITSLLIDGSIQVSQVLSRIVVLNVAPDIRGRINALYMTITFLSGALGSMAGVSIYFSWGWSAVATLGITAGVSVFLAVLVEGRIVKTDLRGG</sequence>
<dbReference type="Gene3D" id="1.20.1250.20">
    <property type="entry name" value="MFS general substrate transporter like domains"/>
    <property type="match status" value="1"/>
</dbReference>
<feature type="transmembrane region" description="Helical" evidence="4">
    <location>
        <begin position="319"/>
        <end position="341"/>
    </location>
</feature>